<dbReference type="PROSITE" id="PS50199">
    <property type="entry name" value="ZF_RANBP2_2"/>
    <property type="match status" value="1"/>
</dbReference>
<sequence length="186" mass="19983">MTLNFNKVKVAPFLSRVQLLLLILSLFSQGKMSRPGDWNCRSCQHLNFQRRDSCQRCGEPRPGLVTGTALLETAGPITLPAAQAVSSVEHSRTTHLEGTTVTICLVEEALGLAVLAVAVAVAVALDGNLVTGFAPGQDATNTTLLVGWSVSDAMHRGTLLASLHIDLLISIFWVLQPKERIQESPS</sequence>
<evidence type="ECO:0000256" key="4">
    <source>
        <dbReference type="PROSITE-ProRule" id="PRU00322"/>
    </source>
</evidence>
<feature type="chain" id="PRO_5023821860" description="RanBP2-type domain-containing protein" evidence="5">
    <location>
        <begin position="34"/>
        <end position="186"/>
    </location>
</feature>
<keyword evidence="1" id="KW-0479">Metal-binding</keyword>
<dbReference type="Gene3D" id="4.10.1060.10">
    <property type="entry name" value="Zinc finger, RanBP2-type"/>
    <property type="match status" value="1"/>
</dbReference>
<organism evidence="7 8">
    <name type="scientific">Nyssa sinensis</name>
    <dbReference type="NCBI Taxonomy" id="561372"/>
    <lineage>
        <taxon>Eukaryota</taxon>
        <taxon>Viridiplantae</taxon>
        <taxon>Streptophyta</taxon>
        <taxon>Embryophyta</taxon>
        <taxon>Tracheophyta</taxon>
        <taxon>Spermatophyta</taxon>
        <taxon>Magnoliopsida</taxon>
        <taxon>eudicotyledons</taxon>
        <taxon>Gunneridae</taxon>
        <taxon>Pentapetalae</taxon>
        <taxon>asterids</taxon>
        <taxon>Cornales</taxon>
        <taxon>Nyssaceae</taxon>
        <taxon>Nyssa</taxon>
    </lineage>
</organism>
<feature type="signal peptide" evidence="5">
    <location>
        <begin position="1"/>
        <end position="33"/>
    </location>
</feature>
<evidence type="ECO:0000256" key="1">
    <source>
        <dbReference type="ARBA" id="ARBA00022723"/>
    </source>
</evidence>
<proteinExistence type="predicted"/>
<dbReference type="Proteomes" id="UP000325577">
    <property type="component" value="Linkage Group LG3"/>
</dbReference>
<dbReference type="GO" id="GO:0008270">
    <property type="term" value="F:zinc ion binding"/>
    <property type="evidence" value="ECO:0007669"/>
    <property type="project" value="UniProtKB-KW"/>
</dbReference>
<gene>
    <name evidence="7" type="ORF">F0562_007198</name>
</gene>
<accession>A0A5J5A5E0</accession>
<evidence type="ECO:0000256" key="2">
    <source>
        <dbReference type="ARBA" id="ARBA00022771"/>
    </source>
</evidence>
<protein>
    <recommendedName>
        <fullName evidence="6">RanBP2-type domain-containing protein</fullName>
    </recommendedName>
</protein>
<dbReference type="InterPro" id="IPR001876">
    <property type="entry name" value="Znf_RanBP2"/>
</dbReference>
<evidence type="ECO:0000313" key="8">
    <source>
        <dbReference type="Proteomes" id="UP000325577"/>
    </source>
</evidence>
<dbReference type="SMART" id="SM00547">
    <property type="entry name" value="ZnF_RBZ"/>
    <property type="match status" value="1"/>
</dbReference>
<evidence type="ECO:0000313" key="7">
    <source>
        <dbReference type="EMBL" id="KAA8525384.1"/>
    </source>
</evidence>
<dbReference type="EMBL" id="CM018046">
    <property type="protein sequence ID" value="KAA8525384.1"/>
    <property type="molecule type" value="Genomic_DNA"/>
</dbReference>
<evidence type="ECO:0000256" key="5">
    <source>
        <dbReference type="SAM" id="SignalP"/>
    </source>
</evidence>
<evidence type="ECO:0000259" key="6">
    <source>
        <dbReference type="PROSITE" id="PS50199"/>
    </source>
</evidence>
<dbReference type="PROSITE" id="PS01358">
    <property type="entry name" value="ZF_RANBP2_1"/>
    <property type="match status" value="1"/>
</dbReference>
<reference evidence="7 8" key="1">
    <citation type="submission" date="2019-09" db="EMBL/GenBank/DDBJ databases">
        <title>A chromosome-level genome assembly of the Chinese tupelo Nyssa sinensis.</title>
        <authorList>
            <person name="Yang X."/>
            <person name="Kang M."/>
            <person name="Yang Y."/>
            <person name="Xiong H."/>
            <person name="Wang M."/>
            <person name="Zhang Z."/>
            <person name="Wang Z."/>
            <person name="Wu H."/>
            <person name="Ma T."/>
            <person name="Liu J."/>
            <person name="Xi Z."/>
        </authorList>
    </citation>
    <scope>NUCLEOTIDE SEQUENCE [LARGE SCALE GENOMIC DNA]</scope>
    <source>
        <strain evidence="7">J267</strain>
        <tissue evidence="7">Leaf</tissue>
    </source>
</reference>
<keyword evidence="2 4" id="KW-0863">Zinc-finger</keyword>
<dbReference type="AlphaFoldDB" id="A0A5J5A5E0"/>
<dbReference type="OrthoDB" id="448399at2759"/>
<name>A0A5J5A5E0_9ASTE</name>
<keyword evidence="5" id="KW-0732">Signal</keyword>
<dbReference type="InterPro" id="IPR036443">
    <property type="entry name" value="Znf_RanBP2_sf"/>
</dbReference>
<keyword evidence="8" id="KW-1185">Reference proteome</keyword>
<dbReference type="SUPFAM" id="SSF90209">
    <property type="entry name" value="Ran binding protein zinc finger-like"/>
    <property type="match status" value="1"/>
</dbReference>
<evidence type="ECO:0000256" key="3">
    <source>
        <dbReference type="ARBA" id="ARBA00022833"/>
    </source>
</evidence>
<keyword evidence="3" id="KW-0862">Zinc</keyword>
<feature type="domain" description="RanBP2-type" evidence="6">
    <location>
        <begin position="34"/>
        <end position="63"/>
    </location>
</feature>